<evidence type="ECO:0000313" key="2">
    <source>
        <dbReference type="EMBL" id="GAA0497412.1"/>
    </source>
</evidence>
<protein>
    <submittedName>
        <fullName evidence="2">Tripartite tricarboxylate transporter substrate binding protein</fullName>
    </submittedName>
</protein>
<comment type="similarity">
    <text evidence="1">Belongs to the UPF0065 (bug) family.</text>
</comment>
<dbReference type="Gene3D" id="3.40.190.150">
    <property type="entry name" value="Bordetella uptake gene, domain 1"/>
    <property type="match status" value="1"/>
</dbReference>
<comment type="caution">
    <text evidence="2">The sequence shown here is derived from an EMBL/GenBank/DDBJ whole genome shotgun (WGS) entry which is preliminary data.</text>
</comment>
<dbReference type="PROSITE" id="PS51318">
    <property type="entry name" value="TAT"/>
    <property type="match status" value="1"/>
</dbReference>
<dbReference type="Proteomes" id="UP001501706">
    <property type="component" value="Unassembled WGS sequence"/>
</dbReference>
<dbReference type="InterPro" id="IPR005064">
    <property type="entry name" value="BUG"/>
</dbReference>
<evidence type="ECO:0000256" key="1">
    <source>
        <dbReference type="ARBA" id="ARBA00006987"/>
    </source>
</evidence>
<reference evidence="2 3" key="1">
    <citation type="journal article" date="2019" name="Int. J. Syst. Evol. Microbiol.">
        <title>The Global Catalogue of Microorganisms (GCM) 10K type strain sequencing project: providing services to taxonomists for standard genome sequencing and annotation.</title>
        <authorList>
            <consortium name="The Broad Institute Genomics Platform"/>
            <consortium name="The Broad Institute Genome Sequencing Center for Infectious Disease"/>
            <person name="Wu L."/>
            <person name="Ma J."/>
        </authorList>
    </citation>
    <scope>NUCLEOTIDE SEQUENCE [LARGE SCALE GENOMIC DNA]</scope>
    <source>
        <strain evidence="2 3">JCM 14330</strain>
    </source>
</reference>
<dbReference type="EMBL" id="BAAAEN010000003">
    <property type="protein sequence ID" value="GAA0497412.1"/>
    <property type="molecule type" value="Genomic_DNA"/>
</dbReference>
<organism evidence="2 3">
    <name type="scientific">Pigmentiphaga daeguensis</name>
    <dbReference type="NCBI Taxonomy" id="414049"/>
    <lineage>
        <taxon>Bacteria</taxon>
        <taxon>Pseudomonadati</taxon>
        <taxon>Pseudomonadota</taxon>
        <taxon>Betaproteobacteria</taxon>
        <taxon>Burkholderiales</taxon>
        <taxon>Alcaligenaceae</taxon>
        <taxon>Pigmentiphaga</taxon>
    </lineage>
</organism>
<dbReference type="SUPFAM" id="SSF53850">
    <property type="entry name" value="Periplasmic binding protein-like II"/>
    <property type="match status" value="1"/>
</dbReference>
<dbReference type="Gene3D" id="3.40.190.10">
    <property type="entry name" value="Periplasmic binding protein-like II"/>
    <property type="match status" value="1"/>
</dbReference>
<dbReference type="Pfam" id="PF03401">
    <property type="entry name" value="TctC"/>
    <property type="match status" value="1"/>
</dbReference>
<proteinExistence type="inferred from homology"/>
<dbReference type="PANTHER" id="PTHR42928:SF5">
    <property type="entry name" value="BLR1237 PROTEIN"/>
    <property type="match status" value="1"/>
</dbReference>
<dbReference type="PIRSF" id="PIRSF017082">
    <property type="entry name" value="YflP"/>
    <property type="match status" value="1"/>
</dbReference>
<name>A0ABN1BGV5_9BURK</name>
<dbReference type="CDD" id="cd13578">
    <property type="entry name" value="PBP2_Bug27"/>
    <property type="match status" value="1"/>
</dbReference>
<evidence type="ECO:0000313" key="3">
    <source>
        <dbReference type="Proteomes" id="UP001501706"/>
    </source>
</evidence>
<gene>
    <name evidence="2" type="ORF">GCM10009097_12030</name>
</gene>
<keyword evidence="3" id="KW-1185">Reference proteome</keyword>
<accession>A0ABN1BGV5</accession>
<dbReference type="PANTHER" id="PTHR42928">
    <property type="entry name" value="TRICARBOXYLATE-BINDING PROTEIN"/>
    <property type="match status" value="1"/>
</dbReference>
<sequence length="332" mass="34457">MTQAPLPVSRRALLRLAAGGALSGLALRGARAQQSSYPNRAVRIIVPFTPGGTTDVVTRLVAAELGRQLGQSFIVENKPGAGTVVGVEAAAKSAPDGYTLITVANSFCANTSLVKKLPYDPADLRPVALMGMSEHVLAANPKSGLRNLADLVAAARKAPGSLSYASFGNGTSAHLAGEMLKMQAGIDLLHVPYKGQAPALNDLLGGQVTVMFGNWPEFRGHVEAGRLVALGMATAERSAYAPQVPTLAEQGVPLESNSWQGVLAPARVPDAIVAQLNGAINASLQAPKVQATMRDGGIASMAGSVDRFDAFLKSETARYAEVVRRAGITVDV</sequence>
<dbReference type="InterPro" id="IPR042100">
    <property type="entry name" value="Bug_dom1"/>
</dbReference>
<dbReference type="InterPro" id="IPR006311">
    <property type="entry name" value="TAT_signal"/>
</dbReference>